<dbReference type="InterPro" id="IPR016024">
    <property type="entry name" value="ARM-type_fold"/>
</dbReference>
<dbReference type="GO" id="GO:0016787">
    <property type="term" value="F:hydrolase activity"/>
    <property type="evidence" value="ECO:0007669"/>
    <property type="project" value="UniProtKB-KW"/>
</dbReference>
<comment type="caution">
    <text evidence="3">The sequence shown here is derived from an EMBL/GenBank/DDBJ whole genome shotgun (WGS) entry which is preliminary data.</text>
</comment>
<protein>
    <submittedName>
        <fullName evidence="3">Sulfatase-like hydrolase/transferase</fullName>
    </submittedName>
</protein>
<keyword evidence="1" id="KW-0732">Signal</keyword>
<keyword evidence="4" id="KW-1185">Reference proteome</keyword>
<dbReference type="Pfam" id="PF00884">
    <property type="entry name" value="Sulfatase"/>
    <property type="match status" value="1"/>
</dbReference>
<evidence type="ECO:0000313" key="4">
    <source>
        <dbReference type="Proteomes" id="UP000624703"/>
    </source>
</evidence>
<dbReference type="InterPro" id="IPR000917">
    <property type="entry name" value="Sulfatase_N"/>
</dbReference>
<dbReference type="InterPro" id="IPR011989">
    <property type="entry name" value="ARM-like"/>
</dbReference>
<dbReference type="PANTHER" id="PTHR43751">
    <property type="entry name" value="SULFATASE"/>
    <property type="match status" value="1"/>
</dbReference>
<reference evidence="3" key="1">
    <citation type="submission" date="2021-01" db="EMBL/GenBank/DDBJ databases">
        <title>Modified the classification status of verrucomicrobia.</title>
        <authorList>
            <person name="Feng X."/>
        </authorList>
    </citation>
    <scope>NUCLEOTIDE SEQUENCE</scope>
    <source>
        <strain evidence="3">_KCTC 22039</strain>
    </source>
</reference>
<dbReference type="SUPFAM" id="SSF53649">
    <property type="entry name" value="Alkaline phosphatase-like"/>
    <property type="match status" value="1"/>
</dbReference>
<dbReference type="CDD" id="cd16027">
    <property type="entry name" value="SGSH"/>
    <property type="match status" value="1"/>
</dbReference>
<dbReference type="EMBL" id="JAENIM010000037">
    <property type="protein sequence ID" value="MBK1790935.1"/>
    <property type="molecule type" value="Genomic_DNA"/>
</dbReference>
<dbReference type="SUPFAM" id="SSF48371">
    <property type="entry name" value="ARM repeat"/>
    <property type="match status" value="1"/>
</dbReference>
<dbReference type="Gene3D" id="1.25.10.10">
    <property type="entry name" value="Leucine-rich Repeat Variant"/>
    <property type="match status" value="1"/>
</dbReference>
<organism evidence="3 4">
    <name type="scientific">Persicirhabdus sediminis</name>
    <dbReference type="NCBI Taxonomy" id="454144"/>
    <lineage>
        <taxon>Bacteria</taxon>
        <taxon>Pseudomonadati</taxon>
        <taxon>Verrucomicrobiota</taxon>
        <taxon>Verrucomicrobiia</taxon>
        <taxon>Verrucomicrobiales</taxon>
        <taxon>Verrucomicrobiaceae</taxon>
        <taxon>Persicirhabdus</taxon>
    </lineage>
</organism>
<dbReference type="Proteomes" id="UP000624703">
    <property type="component" value="Unassembled WGS sequence"/>
</dbReference>
<sequence length="634" mass="72833">MVEKKHILGLVAVGLAHASALSAASSPLPNILWLSSEDNSPTLACYGDTLADTPQLDKLAAEGVRYEWAYANAPVCAPARFTLLMGNTAQRMGTLNMRSNFPIPDEFEAYLLLLRRAGYYNVFRDKYDYNYSKGFEMLDTFFDERINDRFWKHDKPSKISIVGNRPADKPFFCHLNILTSHESAQLRLKDHEPSEEDKARMLVPPYQMDTDSVRKEWAKYYFSINEMDTEVGRVLRQLEREGLADDTIVFYFGDHGGTLPRSKRYLYETGTRVPLLIYFPEKFKHLAPAQPGEVVDRLVGFSDFAPTVLSLAGVQVPEYMEGKPFLGEQDTEESEYLYFARERMDSLYDTTRAVRWENFHYIRNYMPHRPLSLFCDYQKRCFPSVMETKSLYQAGEGNAIQRALYEAKDREGLYDVVNDPWEVNNLANDAKYKDVLVKLRDVNNKRVRDVKDPAFVPESIYGKVITPFHYVREEGFPIDRIIETAEMVDTKNASQLPELIKRLSDDNESVRFWAAHGCLALGANAQPAKGALMKSLDDPCLDVGIVAAEALTHLGEKELGINHIIDAMETVDRSIFFRARCAVEAMDKKLFADYQERLENLDLKHFRHMISLNPALDEMGFKLYDWEAERDKYK</sequence>
<dbReference type="RefSeq" id="WP_200310956.1">
    <property type="nucleotide sequence ID" value="NZ_JAENIM010000037.1"/>
</dbReference>
<accession>A0A8J7SHQ2</accession>
<dbReference type="PANTHER" id="PTHR43751:SF1">
    <property type="entry name" value="SULFATASE ATSG-RELATED"/>
    <property type="match status" value="1"/>
</dbReference>
<evidence type="ECO:0000256" key="1">
    <source>
        <dbReference type="SAM" id="SignalP"/>
    </source>
</evidence>
<name>A0A8J7SHQ2_9BACT</name>
<proteinExistence type="predicted"/>
<dbReference type="Gene3D" id="3.40.720.10">
    <property type="entry name" value="Alkaline Phosphatase, subunit A"/>
    <property type="match status" value="1"/>
</dbReference>
<evidence type="ECO:0000259" key="2">
    <source>
        <dbReference type="Pfam" id="PF00884"/>
    </source>
</evidence>
<feature type="chain" id="PRO_5035294833" evidence="1">
    <location>
        <begin position="24"/>
        <end position="634"/>
    </location>
</feature>
<dbReference type="AlphaFoldDB" id="A0A8J7SHQ2"/>
<dbReference type="InterPro" id="IPR052701">
    <property type="entry name" value="GAG_Ulvan_Degrading_Sulfatases"/>
</dbReference>
<feature type="signal peptide" evidence="1">
    <location>
        <begin position="1"/>
        <end position="23"/>
    </location>
</feature>
<evidence type="ECO:0000313" key="3">
    <source>
        <dbReference type="EMBL" id="MBK1790935.1"/>
    </source>
</evidence>
<feature type="domain" description="Sulfatase N-terminal" evidence="2">
    <location>
        <begin position="29"/>
        <end position="314"/>
    </location>
</feature>
<gene>
    <name evidence="3" type="ORF">JIN82_07175</name>
</gene>
<dbReference type="InterPro" id="IPR017850">
    <property type="entry name" value="Alkaline_phosphatase_core_sf"/>
</dbReference>
<keyword evidence="3" id="KW-0378">Hydrolase</keyword>